<dbReference type="AlphaFoldDB" id="A0A0S4IW35"/>
<evidence type="ECO:0000313" key="2">
    <source>
        <dbReference type="EMBL" id="CUG04959.1"/>
    </source>
</evidence>
<sequence length="244" mass="25508">SGENSSSSMPPIIAGSFTAGMLDGVGWSRSKICGSYERDLDLLCSEQQSLGYNKRICMLNLASSRVTTIAGSGVSGSSDGVGPAATFSSADQGTWYCNDSARVCGLLVGDYGPNARIRFVVVERITQTVSYSVVSSSVILSRTASSSELLATASNSTRHSVSLLSAAQSASTSHSRSPKSYSMTMSPQHTQSSTPTATLSANTTLSFGTLSMSTTPSPTRCLSKSTTRSLTSTMSYSLTFESRT</sequence>
<evidence type="ECO:0000313" key="3">
    <source>
        <dbReference type="Proteomes" id="UP000051952"/>
    </source>
</evidence>
<feature type="non-terminal residue" evidence="2">
    <location>
        <position position="1"/>
    </location>
</feature>
<feature type="non-terminal residue" evidence="2">
    <location>
        <position position="244"/>
    </location>
</feature>
<feature type="compositionally biased region" description="Polar residues" evidence="1">
    <location>
        <begin position="178"/>
        <end position="197"/>
    </location>
</feature>
<feature type="region of interest" description="Disordered" evidence="1">
    <location>
        <begin position="166"/>
        <end position="197"/>
    </location>
</feature>
<feature type="compositionally biased region" description="Low complexity" evidence="1">
    <location>
        <begin position="166"/>
        <end position="175"/>
    </location>
</feature>
<reference evidence="3" key="1">
    <citation type="submission" date="2015-09" db="EMBL/GenBank/DDBJ databases">
        <authorList>
            <consortium name="Pathogen Informatics"/>
        </authorList>
    </citation>
    <scope>NUCLEOTIDE SEQUENCE [LARGE SCALE GENOMIC DNA]</scope>
    <source>
        <strain evidence="3">Lake Konstanz</strain>
    </source>
</reference>
<proteinExistence type="predicted"/>
<protein>
    <submittedName>
        <fullName evidence="2">Uncharacterized protein</fullName>
    </submittedName>
</protein>
<accession>A0A0S4IW35</accession>
<dbReference type="Proteomes" id="UP000051952">
    <property type="component" value="Unassembled WGS sequence"/>
</dbReference>
<keyword evidence="3" id="KW-1185">Reference proteome</keyword>
<name>A0A0S4IW35_BODSA</name>
<evidence type="ECO:0000256" key="1">
    <source>
        <dbReference type="SAM" id="MobiDB-lite"/>
    </source>
</evidence>
<organism evidence="2 3">
    <name type="scientific">Bodo saltans</name>
    <name type="common">Flagellated protozoan</name>
    <dbReference type="NCBI Taxonomy" id="75058"/>
    <lineage>
        <taxon>Eukaryota</taxon>
        <taxon>Discoba</taxon>
        <taxon>Euglenozoa</taxon>
        <taxon>Kinetoplastea</taxon>
        <taxon>Metakinetoplastina</taxon>
        <taxon>Eubodonida</taxon>
        <taxon>Bodonidae</taxon>
        <taxon>Bodo</taxon>
    </lineage>
</organism>
<gene>
    <name evidence="2" type="ORF">BSAL_70695</name>
</gene>
<dbReference type="EMBL" id="CYKH01000529">
    <property type="protein sequence ID" value="CUG04959.1"/>
    <property type="molecule type" value="Genomic_DNA"/>
</dbReference>
<dbReference type="VEuPathDB" id="TriTrypDB:BSAL_70695"/>